<evidence type="ECO:0000259" key="7">
    <source>
        <dbReference type="PROSITE" id="PS50045"/>
    </source>
</evidence>
<dbReference type="InterPro" id="IPR001789">
    <property type="entry name" value="Sig_transdc_resp-reg_receiver"/>
</dbReference>
<dbReference type="Pfam" id="PF00158">
    <property type="entry name" value="Sigma54_activat"/>
    <property type="match status" value="1"/>
</dbReference>
<dbReference type="InterPro" id="IPR025943">
    <property type="entry name" value="Sigma_54_int_dom_ATP-bd_2"/>
</dbReference>
<dbReference type="InterPro" id="IPR027417">
    <property type="entry name" value="P-loop_NTPase"/>
</dbReference>
<dbReference type="InterPro" id="IPR003593">
    <property type="entry name" value="AAA+_ATPase"/>
</dbReference>
<dbReference type="FunFam" id="3.40.50.300:FF:000006">
    <property type="entry name" value="DNA-binding transcriptional regulator NtrC"/>
    <property type="match status" value="1"/>
</dbReference>
<evidence type="ECO:0000256" key="1">
    <source>
        <dbReference type="ARBA" id="ARBA00022741"/>
    </source>
</evidence>
<dbReference type="InterPro" id="IPR011006">
    <property type="entry name" value="CheY-like_superfamily"/>
</dbReference>
<evidence type="ECO:0000256" key="4">
    <source>
        <dbReference type="ARBA" id="ARBA00023125"/>
    </source>
</evidence>
<dbReference type="SUPFAM" id="SSF46689">
    <property type="entry name" value="Homeodomain-like"/>
    <property type="match status" value="1"/>
</dbReference>
<dbReference type="PROSITE" id="PS00675">
    <property type="entry name" value="SIGMA54_INTERACT_1"/>
    <property type="match status" value="1"/>
</dbReference>
<protein>
    <submittedName>
        <fullName evidence="9">Response regulator</fullName>
    </submittedName>
</protein>
<dbReference type="PROSITE" id="PS50110">
    <property type="entry name" value="RESPONSE_REGULATORY"/>
    <property type="match status" value="1"/>
</dbReference>
<feature type="modified residue" description="4-aspartylphosphate" evidence="6">
    <location>
        <position position="52"/>
    </location>
</feature>
<dbReference type="SUPFAM" id="SSF52540">
    <property type="entry name" value="P-loop containing nucleoside triphosphate hydrolases"/>
    <property type="match status" value="1"/>
</dbReference>
<dbReference type="InterPro" id="IPR009057">
    <property type="entry name" value="Homeodomain-like_sf"/>
</dbReference>
<dbReference type="Gene3D" id="3.40.50.2300">
    <property type="match status" value="1"/>
</dbReference>
<dbReference type="InterPro" id="IPR025662">
    <property type="entry name" value="Sigma_54_int_dom_ATP-bd_1"/>
</dbReference>
<dbReference type="GO" id="GO:0006355">
    <property type="term" value="P:regulation of DNA-templated transcription"/>
    <property type="evidence" value="ECO:0007669"/>
    <property type="project" value="InterPro"/>
</dbReference>
<dbReference type="GO" id="GO:0005524">
    <property type="term" value="F:ATP binding"/>
    <property type="evidence" value="ECO:0007669"/>
    <property type="project" value="UniProtKB-KW"/>
</dbReference>
<sequence length="467" mass="52539">MRSILIIDDEIHTCTLLRKILMKEGFDVDVTMSGNTALKMVKEKHYQVVFCDYRLKDKEKDGATLSREIHLLSPLTAIIIMTGYPDVRIAIQFIKNGAYDYITKPLYAEQVVLLANKAFLYIANAHGNETTIDTPSVTSVNAQGKLSESGHVYGTSSASKELDQQISLIAPTNYSVIIFGETGTGKESVARLIHSRSKRRDKPFVALDCGSLTNELAASELFGHEKGSFTGAISSKTGAFQEANGGTLFLDEVANLSYSIQVALLRVLQERMIRPVGSNVEIAVDIRIIVASNENLSQAIIQDKFREDLFYRLNEFTLTVPPLRNRLEDLPLFIETFVKETEKDLQRKAGPLSAEMLEYFSTYSWPGNIRELKNVIRRACLLTPANSTIDIQVLPQEMMDVHKPVHKKVFIIGKPDNNLKSIAQQAEHEKIMKVLREVKFNKTKAARLMNIDRKTLYNKLQLLEIKV</sequence>
<evidence type="ECO:0000313" key="10">
    <source>
        <dbReference type="Proteomes" id="UP000468388"/>
    </source>
</evidence>
<proteinExistence type="predicted"/>
<dbReference type="OrthoDB" id="5401077at2"/>
<evidence type="ECO:0000256" key="2">
    <source>
        <dbReference type="ARBA" id="ARBA00022840"/>
    </source>
</evidence>
<dbReference type="RefSeq" id="WP_157300750.1">
    <property type="nucleotide sequence ID" value="NZ_BAAAZB010000005.1"/>
</dbReference>
<comment type="caution">
    <text evidence="9">The sequence shown here is derived from an EMBL/GenBank/DDBJ whole genome shotgun (WGS) entry which is preliminary data.</text>
</comment>
<dbReference type="InterPro" id="IPR058031">
    <property type="entry name" value="AAA_lid_NorR"/>
</dbReference>
<dbReference type="PROSITE" id="PS00688">
    <property type="entry name" value="SIGMA54_INTERACT_3"/>
    <property type="match status" value="1"/>
</dbReference>
<dbReference type="Gene3D" id="1.10.10.60">
    <property type="entry name" value="Homeodomain-like"/>
    <property type="match status" value="1"/>
</dbReference>
<dbReference type="Gene3D" id="1.10.8.60">
    <property type="match status" value="1"/>
</dbReference>
<reference evidence="9 10" key="1">
    <citation type="submission" date="2019-12" db="EMBL/GenBank/DDBJ databases">
        <title>The draft genomic sequence of strain Chitinophaga oryziterrae JCM 16595.</title>
        <authorList>
            <person name="Zhang X."/>
        </authorList>
    </citation>
    <scope>NUCLEOTIDE SEQUENCE [LARGE SCALE GENOMIC DNA]</scope>
    <source>
        <strain evidence="9 10">JCM 16595</strain>
    </source>
</reference>
<dbReference type="InterPro" id="IPR002078">
    <property type="entry name" value="Sigma_54_int"/>
</dbReference>
<keyword evidence="1" id="KW-0547">Nucleotide-binding</keyword>
<name>A0A6N8JCX5_9BACT</name>
<dbReference type="PROSITE" id="PS00676">
    <property type="entry name" value="SIGMA54_INTERACT_2"/>
    <property type="match status" value="1"/>
</dbReference>
<evidence type="ECO:0000256" key="6">
    <source>
        <dbReference type="PROSITE-ProRule" id="PRU00169"/>
    </source>
</evidence>
<dbReference type="SMART" id="SM00448">
    <property type="entry name" value="REC"/>
    <property type="match status" value="1"/>
</dbReference>
<evidence type="ECO:0000259" key="8">
    <source>
        <dbReference type="PROSITE" id="PS50110"/>
    </source>
</evidence>
<keyword evidence="5" id="KW-0804">Transcription</keyword>
<keyword evidence="2" id="KW-0067">ATP-binding</keyword>
<dbReference type="InterPro" id="IPR002197">
    <property type="entry name" value="HTH_Fis"/>
</dbReference>
<dbReference type="GO" id="GO:0000160">
    <property type="term" value="P:phosphorelay signal transduction system"/>
    <property type="evidence" value="ECO:0007669"/>
    <property type="project" value="InterPro"/>
</dbReference>
<dbReference type="InterPro" id="IPR025944">
    <property type="entry name" value="Sigma_54_int_dom_CS"/>
</dbReference>
<evidence type="ECO:0000256" key="3">
    <source>
        <dbReference type="ARBA" id="ARBA00023015"/>
    </source>
</evidence>
<organism evidence="9 10">
    <name type="scientific">Chitinophaga oryziterrae</name>
    <dbReference type="NCBI Taxonomy" id="1031224"/>
    <lineage>
        <taxon>Bacteria</taxon>
        <taxon>Pseudomonadati</taxon>
        <taxon>Bacteroidota</taxon>
        <taxon>Chitinophagia</taxon>
        <taxon>Chitinophagales</taxon>
        <taxon>Chitinophagaceae</taxon>
        <taxon>Chitinophaga</taxon>
    </lineage>
</organism>
<dbReference type="PROSITE" id="PS50045">
    <property type="entry name" value="SIGMA54_INTERACT_4"/>
    <property type="match status" value="1"/>
</dbReference>
<dbReference type="SUPFAM" id="SSF52172">
    <property type="entry name" value="CheY-like"/>
    <property type="match status" value="1"/>
</dbReference>
<keyword evidence="3" id="KW-0805">Transcription regulation</keyword>
<dbReference type="PRINTS" id="PR01590">
    <property type="entry name" value="HTHFIS"/>
</dbReference>
<dbReference type="CDD" id="cd00156">
    <property type="entry name" value="REC"/>
    <property type="match status" value="1"/>
</dbReference>
<dbReference type="Pfam" id="PF25601">
    <property type="entry name" value="AAA_lid_14"/>
    <property type="match status" value="1"/>
</dbReference>
<evidence type="ECO:0000313" key="9">
    <source>
        <dbReference type="EMBL" id="MVT42119.1"/>
    </source>
</evidence>
<dbReference type="GO" id="GO:0043565">
    <property type="term" value="F:sequence-specific DNA binding"/>
    <property type="evidence" value="ECO:0007669"/>
    <property type="project" value="InterPro"/>
</dbReference>
<keyword evidence="4" id="KW-0238">DNA-binding</keyword>
<dbReference type="Proteomes" id="UP000468388">
    <property type="component" value="Unassembled WGS sequence"/>
</dbReference>
<dbReference type="Pfam" id="PF02954">
    <property type="entry name" value="HTH_8"/>
    <property type="match status" value="1"/>
</dbReference>
<dbReference type="CDD" id="cd00009">
    <property type="entry name" value="AAA"/>
    <property type="match status" value="1"/>
</dbReference>
<keyword evidence="10" id="KW-1185">Reference proteome</keyword>
<dbReference type="PANTHER" id="PTHR32071">
    <property type="entry name" value="TRANSCRIPTIONAL REGULATORY PROTEIN"/>
    <property type="match status" value="1"/>
</dbReference>
<accession>A0A6N8JCX5</accession>
<dbReference type="SMART" id="SM00382">
    <property type="entry name" value="AAA"/>
    <property type="match status" value="1"/>
</dbReference>
<feature type="domain" description="Response regulatory" evidence="8">
    <location>
        <begin position="3"/>
        <end position="119"/>
    </location>
</feature>
<dbReference type="Pfam" id="PF00072">
    <property type="entry name" value="Response_reg"/>
    <property type="match status" value="1"/>
</dbReference>
<dbReference type="AlphaFoldDB" id="A0A6N8JCX5"/>
<dbReference type="PANTHER" id="PTHR32071:SF81">
    <property type="entry name" value="PROPIONATE CATABOLISM OPERON REGULATORY PROTEIN"/>
    <property type="match status" value="1"/>
</dbReference>
<dbReference type="EMBL" id="WRXO01000004">
    <property type="protein sequence ID" value="MVT42119.1"/>
    <property type="molecule type" value="Genomic_DNA"/>
</dbReference>
<evidence type="ECO:0000256" key="5">
    <source>
        <dbReference type="ARBA" id="ARBA00023163"/>
    </source>
</evidence>
<dbReference type="Gene3D" id="3.40.50.300">
    <property type="entry name" value="P-loop containing nucleotide triphosphate hydrolases"/>
    <property type="match status" value="1"/>
</dbReference>
<feature type="domain" description="Sigma-54 factor interaction" evidence="7">
    <location>
        <begin position="152"/>
        <end position="381"/>
    </location>
</feature>
<keyword evidence="6" id="KW-0597">Phosphoprotein</keyword>
<gene>
    <name evidence="9" type="ORF">GO495_16120</name>
</gene>